<dbReference type="GO" id="GO:0003677">
    <property type="term" value="F:DNA binding"/>
    <property type="evidence" value="ECO:0007669"/>
    <property type="project" value="UniProtKB-KW"/>
</dbReference>
<dbReference type="InterPro" id="IPR015422">
    <property type="entry name" value="PyrdxlP-dep_Trfase_small"/>
</dbReference>
<keyword evidence="3" id="KW-0805">Transcription regulation</keyword>
<evidence type="ECO:0000256" key="3">
    <source>
        <dbReference type="ARBA" id="ARBA00023015"/>
    </source>
</evidence>
<dbReference type="SUPFAM" id="SSF46785">
    <property type="entry name" value="Winged helix' DNA-binding domain"/>
    <property type="match status" value="1"/>
</dbReference>
<dbReference type="SMART" id="SM00345">
    <property type="entry name" value="HTH_GNTR"/>
    <property type="match status" value="1"/>
</dbReference>
<dbReference type="PROSITE" id="PS50949">
    <property type="entry name" value="HTH_GNTR"/>
    <property type="match status" value="1"/>
</dbReference>
<evidence type="ECO:0000313" key="8">
    <source>
        <dbReference type="Proteomes" id="UP001156870"/>
    </source>
</evidence>
<gene>
    <name evidence="7" type="ORF">GCM10007877_00210</name>
</gene>
<evidence type="ECO:0000313" key="7">
    <source>
        <dbReference type="EMBL" id="GLS24310.1"/>
    </source>
</evidence>
<evidence type="ECO:0000256" key="4">
    <source>
        <dbReference type="ARBA" id="ARBA00023125"/>
    </source>
</evidence>
<dbReference type="RefSeq" id="WP_232595250.1">
    <property type="nucleotide sequence ID" value="NZ_BSPD01000001.1"/>
</dbReference>
<protein>
    <submittedName>
        <fullName evidence="7">Transcriptional regulator</fullName>
    </submittedName>
</protein>
<dbReference type="InterPro" id="IPR004839">
    <property type="entry name" value="Aminotransferase_I/II_large"/>
</dbReference>
<dbReference type="InterPro" id="IPR015421">
    <property type="entry name" value="PyrdxlP-dep_Trfase_major"/>
</dbReference>
<dbReference type="Gene3D" id="3.40.640.10">
    <property type="entry name" value="Type I PLP-dependent aspartate aminotransferase-like (Major domain)"/>
    <property type="match status" value="1"/>
</dbReference>
<organism evidence="7 8">
    <name type="scientific">Marinibactrum halimedae</name>
    <dbReference type="NCBI Taxonomy" id="1444977"/>
    <lineage>
        <taxon>Bacteria</taxon>
        <taxon>Pseudomonadati</taxon>
        <taxon>Pseudomonadota</taxon>
        <taxon>Gammaproteobacteria</taxon>
        <taxon>Cellvibrionales</taxon>
        <taxon>Cellvibrionaceae</taxon>
        <taxon>Marinibactrum</taxon>
    </lineage>
</organism>
<comment type="similarity">
    <text evidence="1">In the C-terminal section; belongs to the class-I pyridoxal-phosphate-dependent aminotransferase family.</text>
</comment>
<keyword evidence="5" id="KW-0804">Transcription</keyword>
<dbReference type="InterPro" id="IPR015424">
    <property type="entry name" value="PyrdxlP-dep_Trfase"/>
</dbReference>
<evidence type="ECO:0000259" key="6">
    <source>
        <dbReference type="PROSITE" id="PS50949"/>
    </source>
</evidence>
<dbReference type="GO" id="GO:0030170">
    <property type="term" value="F:pyridoxal phosphate binding"/>
    <property type="evidence" value="ECO:0007669"/>
    <property type="project" value="InterPro"/>
</dbReference>
<feature type="domain" description="HTH gntR-type" evidence="6">
    <location>
        <begin position="13"/>
        <end position="81"/>
    </location>
</feature>
<dbReference type="CDD" id="cd07377">
    <property type="entry name" value="WHTH_GntR"/>
    <property type="match status" value="1"/>
</dbReference>
<sequence>MTIWIPTLIDTPVPKYKALADAIGEAIDEGELSPGDKLPTHRQLADALSVTVGTITRGYAEAERRQLIESKVGSGTFVKLPKSSSSFTIQESEDPNIIDLSYSIALYQGQDELMQDSLMSISQDKPLMRRLLSYQPETGMLHHREAAQAWLEQTGIRTTDADRMIITNGGQHGFFSVTQAICRAGDTVLSAGLTYPGFSGVARQMGLKHIGLEHDNAGILPEAMRVACQRHQPRALYLNTRLNNPTSDVMTLERIHAIAEICQQYKIWVIEDDVQGCLNIPSTPCFANEYPDMTFLVSSTSKAISGGLRVGYIQPPDTLSRPVANAVKASCWMAAPLMVELASRWILSGKTQSLADARREELKDRHKIVNEKLNEFSFYSTDTGFNVWLHLPEERRAQEFTGALSQQNVLVKPYNAFAVGHFNAPQAIRFCIAGNNSRERLQKSLEIISNELKNNTVDLDYMQ</sequence>
<name>A0AA37T6D1_9GAMM</name>
<accession>A0AA37T6D1</accession>
<dbReference type="GO" id="GO:0003700">
    <property type="term" value="F:DNA-binding transcription factor activity"/>
    <property type="evidence" value="ECO:0007669"/>
    <property type="project" value="InterPro"/>
</dbReference>
<dbReference type="InterPro" id="IPR051446">
    <property type="entry name" value="HTH_trans_reg/aminotransferase"/>
</dbReference>
<dbReference type="Pfam" id="PF00392">
    <property type="entry name" value="GntR"/>
    <property type="match status" value="1"/>
</dbReference>
<dbReference type="AlphaFoldDB" id="A0AA37T6D1"/>
<dbReference type="EMBL" id="BSPD01000001">
    <property type="protein sequence ID" value="GLS24310.1"/>
    <property type="molecule type" value="Genomic_DNA"/>
</dbReference>
<dbReference type="Gene3D" id="1.10.10.10">
    <property type="entry name" value="Winged helix-like DNA-binding domain superfamily/Winged helix DNA-binding domain"/>
    <property type="match status" value="1"/>
</dbReference>
<keyword evidence="2" id="KW-0663">Pyridoxal phosphate</keyword>
<evidence type="ECO:0000256" key="2">
    <source>
        <dbReference type="ARBA" id="ARBA00022898"/>
    </source>
</evidence>
<reference evidence="7 8" key="1">
    <citation type="journal article" date="2014" name="Int. J. Syst. Evol. Microbiol.">
        <title>Complete genome sequence of Corynebacterium casei LMG S-19264T (=DSM 44701T), isolated from a smear-ripened cheese.</title>
        <authorList>
            <consortium name="US DOE Joint Genome Institute (JGI-PGF)"/>
            <person name="Walter F."/>
            <person name="Albersmeier A."/>
            <person name="Kalinowski J."/>
            <person name="Ruckert C."/>
        </authorList>
    </citation>
    <scope>NUCLEOTIDE SEQUENCE [LARGE SCALE GENOMIC DNA]</scope>
    <source>
        <strain evidence="7 8">NBRC 110095</strain>
    </source>
</reference>
<dbReference type="InterPro" id="IPR000524">
    <property type="entry name" value="Tscrpt_reg_HTH_GntR"/>
</dbReference>
<dbReference type="PANTHER" id="PTHR46577:SF1">
    <property type="entry name" value="HTH-TYPE TRANSCRIPTIONAL REGULATORY PROTEIN GABR"/>
    <property type="match status" value="1"/>
</dbReference>
<proteinExistence type="inferred from homology"/>
<dbReference type="Proteomes" id="UP001156870">
    <property type="component" value="Unassembled WGS sequence"/>
</dbReference>
<dbReference type="InterPro" id="IPR036390">
    <property type="entry name" value="WH_DNA-bd_sf"/>
</dbReference>
<keyword evidence="8" id="KW-1185">Reference proteome</keyword>
<dbReference type="PANTHER" id="PTHR46577">
    <property type="entry name" value="HTH-TYPE TRANSCRIPTIONAL REGULATORY PROTEIN GABR"/>
    <property type="match status" value="1"/>
</dbReference>
<dbReference type="InterPro" id="IPR036388">
    <property type="entry name" value="WH-like_DNA-bd_sf"/>
</dbReference>
<comment type="caution">
    <text evidence="7">The sequence shown here is derived from an EMBL/GenBank/DDBJ whole genome shotgun (WGS) entry which is preliminary data.</text>
</comment>
<dbReference type="CDD" id="cd00609">
    <property type="entry name" value="AAT_like"/>
    <property type="match status" value="1"/>
</dbReference>
<evidence type="ECO:0000256" key="1">
    <source>
        <dbReference type="ARBA" id="ARBA00005384"/>
    </source>
</evidence>
<dbReference type="Pfam" id="PF00155">
    <property type="entry name" value="Aminotran_1_2"/>
    <property type="match status" value="1"/>
</dbReference>
<evidence type="ECO:0000256" key="5">
    <source>
        <dbReference type="ARBA" id="ARBA00023163"/>
    </source>
</evidence>
<keyword evidence="4" id="KW-0238">DNA-binding</keyword>
<dbReference type="Gene3D" id="3.90.1150.10">
    <property type="entry name" value="Aspartate Aminotransferase, domain 1"/>
    <property type="match status" value="1"/>
</dbReference>
<dbReference type="SUPFAM" id="SSF53383">
    <property type="entry name" value="PLP-dependent transferases"/>
    <property type="match status" value="1"/>
</dbReference>